<comment type="caution">
    <text evidence="2">The sequence shown here is derived from an EMBL/GenBank/DDBJ whole genome shotgun (WGS) entry which is preliminary data.</text>
</comment>
<feature type="region of interest" description="Disordered" evidence="1">
    <location>
        <begin position="145"/>
        <end position="195"/>
    </location>
</feature>
<proteinExistence type="predicted"/>
<feature type="compositionally biased region" description="Basic and acidic residues" evidence="1">
    <location>
        <begin position="165"/>
        <end position="182"/>
    </location>
</feature>
<sequence>MSSLSSVVVGPRGSHNVPIEPTQALTMAAMSLSPPLQPSSPSSRLLQEIEETCKLLRTFRSLKERGASRAELADLHTRVKALKAAQQYQQQRDASGYTEVTLPLPTSATSDAAAVAHPSLVRPPGVSLSSAGAHRHAGIVLHKGAPGWTAGSSHSSYPPQQQRQRGVEETPATHRDRRLPEGRHHHHRHRHHDARVDQAALSPISTGLLTTAVQAPTAVCSGAGNAVGSGSAGDRSAVARHPRAASPVAASLVRLNSMVFAITLAEAHTRREIAHRWERRWLRHWGNFKEGRIAIALRPPTGAVAALPPPQLQPERWAEAAPMALPSERQQRHQAGLTVATATEGSRIATTTTAHHIVASSAPVQGWRIGEAFTATTSRLVAEDPPQTSSLSASHRGNDEGHRVAHRQEQTTPEVDTSALEGDEVVGTTPPPQPHQQPTASVTAQYSEANSRAAADAAAAEEAAAARALATQLAEAQAAAAEAEKTRLGKKAAERLAAAVRNVEDDEAAARTGTEWAAAEARECVKLAEVAARRRAEKAREAVQSLVAAEARARATLEADEAHLMVSHVSAAAETKSRQRAQEAATREAAAKREEEEERKAAAHRAAEAQRQAAADSEAAERRSVEQQWQAAICLSESLLAGWIKNAVAAAPQWTYSKGKRVSEWPTCNESAMEDAQAREAAEAQTRLCEWQQAAERSVAASSAAADAVLEEWVSAAATEAIARQCQAEQAARTEVVWANNEDSVALVASEEEAWQQLLQQHAADVEATHLVVRAAEEEAAARLKEMKVAKEAARTKAFEEAARLQAQQEVTAMADTLFSAVTELSKIIVDGCLAEAAEQTWNRAGVEELQMQQREGIKDKEVLTRDDMYGDALDELRGLREEEAAAEVCKRIEVEAVSTTTELAREQQMRGQAAAPCLYLSELSEALLHEFLHDAAATAVATRAAAVANDRSVEAPPPAALPEEEEGTTRAAMEDEQEQQYHQPSPGDATDEPDALTEKAYSNSVDSPDKATVGTAAAAPEPVVVAASVPLSPLSSADTTRSAVTATGVSQEHAKERAGLPSPTAFTRIVDDLLSGVLRDAATEARKGGGDAGGTVNMTVTSPTHAAQRTGRHRVAMLDQSDASFASVDSDGSYASSGRTPPQVLQPKPLALPPTVIVSGAADDRGPQVQPTGGELSDGTGTNVADGTVSFAASPAEVSNADKHSPHRCIVSPLLMPSVSVAITNTTATTLTASAVGGKGKGRVGGAASATPTMPSSSSHCFSTASSADDDDDDVAYSSLTATGAPLPLILQHHNILSPLLSQRHGGSIDDESCAATTPAGSGAATDTPTAVALDIRSSSSEKSRERQQLQGSAAIGNRDATSDADVRLSAGLMMDRSTMGMTEDLCAFQLDAPLPLPPQPQPQPHGMTGHCAGANVPRGDSLSADAVAAVATSLVQSMVYEATLLVASRGQLTKPNTDSDREMSCGTVKVHHTAAPPSLFSSAERHKQNTSEGKSSHNGISAFTSSSATCNSDGVSSFTRVGDDEAHAEEEANLAEISVGLTRADAREATLRVVRSSLPTVAAEGIAGAQAPLTSLPTLVSAVAAPNDFVARLRQPRTEKEGVEHQQNRYLTSRELALVSARYLTSEAAAACVMDVGSTATLSTCAVALALSVGLVRAATLANRHARRRVEEEAGKSDSSSTGTGGGGVLAGEKGSHKLTRGGEAALAVTDSPDTPPPSMGGDDADGGAFSTGIIGEAGGGGGDLGMFGPTSPSAVGNAAQARSSWAFPSHSPVAPVLPLSSESGKAEDTDMSDGTMALGIRSPSLQSSPSYRLVSKFTAVDDVKGALATNSAQQQTGVLDKLPAEWAAALRGVAERVARDFMHYASRRVLLGQVEGQWNQAHLHTARRIHSDALAGVNVHALFTQELQLRDVALLVYYYVELATNGPRERVEPCCVPAAHGEHNIFGRRSNGAVGDDNGVAAIGSVSNASRKDVTGFSHFNAASTAVLAPPTQLQPPSAFSRPLPQRSSNLLSATTAIHVRRAGLLHLVLEQCVSNVLNDLVGDTVGWLGTACLHAAPSGAALNGAQ</sequence>
<organism evidence="2 3">
    <name type="scientific">Leishmania shawi</name>
    <dbReference type="NCBI Taxonomy" id="5680"/>
    <lineage>
        <taxon>Eukaryota</taxon>
        <taxon>Discoba</taxon>
        <taxon>Euglenozoa</taxon>
        <taxon>Kinetoplastea</taxon>
        <taxon>Metakinetoplastina</taxon>
        <taxon>Trypanosomatida</taxon>
        <taxon>Trypanosomatidae</taxon>
        <taxon>Leishmaniinae</taxon>
        <taxon>Leishmania</taxon>
        <taxon>Leishmania guyanensis species complex</taxon>
    </lineage>
</organism>
<feature type="compositionally biased region" description="Basic and acidic residues" evidence="1">
    <location>
        <begin position="575"/>
        <end position="608"/>
    </location>
</feature>
<feature type="compositionally biased region" description="Polar residues" evidence="1">
    <location>
        <begin position="150"/>
        <end position="164"/>
    </location>
</feature>
<accession>A0ABR3EEL7</accession>
<feature type="region of interest" description="Disordered" evidence="1">
    <location>
        <begin position="950"/>
        <end position="995"/>
    </location>
</feature>
<feature type="region of interest" description="Disordered" evidence="1">
    <location>
        <begin position="1308"/>
        <end position="1361"/>
    </location>
</feature>
<feature type="region of interest" description="Disordered" evidence="1">
    <location>
        <begin position="571"/>
        <end position="622"/>
    </location>
</feature>
<feature type="region of interest" description="Disordered" evidence="1">
    <location>
        <begin position="1240"/>
        <end position="1269"/>
    </location>
</feature>
<protein>
    <recommendedName>
        <fullName evidence="4">Kinetoplast-associated protein-like protein</fullName>
    </recommendedName>
</protein>
<feature type="compositionally biased region" description="Low complexity" evidence="1">
    <location>
        <begin position="1247"/>
        <end position="1268"/>
    </location>
</feature>
<name>A0ABR3EEL7_9TRYP</name>
<feature type="compositionally biased region" description="Low complexity" evidence="1">
    <location>
        <begin position="1316"/>
        <end position="1340"/>
    </location>
</feature>
<dbReference type="EMBL" id="JBAMZM010000006">
    <property type="protein sequence ID" value="KAL0512563.1"/>
    <property type="molecule type" value="Genomic_DNA"/>
</dbReference>
<evidence type="ECO:0000313" key="3">
    <source>
        <dbReference type="Proteomes" id="UP001443563"/>
    </source>
</evidence>
<feature type="compositionally biased region" description="Polar residues" evidence="1">
    <location>
        <begin position="1039"/>
        <end position="1051"/>
    </location>
</feature>
<feature type="compositionally biased region" description="Basic residues" evidence="1">
    <location>
        <begin position="183"/>
        <end position="193"/>
    </location>
</feature>
<feature type="compositionally biased region" description="Basic and acidic residues" evidence="1">
    <location>
        <begin position="396"/>
        <end position="409"/>
    </location>
</feature>
<evidence type="ECO:0000313" key="2">
    <source>
        <dbReference type="EMBL" id="KAL0512563.1"/>
    </source>
</evidence>
<feature type="region of interest" description="Disordered" evidence="1">
    <location>
        <begin position="1666"/>
        <end position="1738"/>
    </location>
</feature>
<feature type="region of interest" description="Disordered" evidence="1">
    <location>
        <begin position="1781"/>
        <end position="1810"/>
    </location>
</feature>
<feature type="compositionally biased region" description="Polar residues" evidence="1">
    <location>
        <begin position="1492"/>
        <end position="1502"/>
    </location>
</feature>
<reference evidence="2 3" key="1">
    <citation type="submission" date="2024-02" db="EMBL/GenBank/DDBJ databases">
        <title>FIRST GENOME SEQUENCES OF Leishmania (Viannia) shawi, Leishmania (Viannia) lindenbergi AND Leishmania (Viannia) utingensis.</title>
        <authorList>
            <person name="Resadore F."/>
            <person name="Custodio M.G.F."/>
            <person name="Boite M.C."/>
            <person name="Cupolillo E."/>
            <person name="Ferreira G.E.M."/>
        </authorList>
    </citation>
    <scope>NUCLEOTIDE SEQUENCE [LARGE SCALE GENOMIC DNA]</scope>
    <source>
        <strain evidence="2 3">MCEB/BR/1984/M8408</strain>
    </source>
</reference>
<feature type="compositionally biased region" description="Polar residues" evidence="1">
    <location>
        <begin position="1097"/>
        <end position="1108"/>
    </location>
</feature>
<feature type="region of interest" description="Disordered" evidence="1">
    <location>
        <begin position="1035"/>
        <end position="1062"/>
    </location>
</feature>
<keyword evidence="3" id="KW-1185">Reference proteome</keyword>
<feature type="compositionally biased region" description="Polar residues" evidence="1">
    <location>
        <begin position="386"/>
        <end position="395"/>
    </location>
</feature>
<feature type="region of interest" description="Disordered" evidence="1">
    <location>
        <begin position="1086"/>
        <end position="1112"/>
    </location>
</feature>
<feature type="region of interest" description="Disordered" evidence="1">
    <location>
        <begin position="378"/>
        <end position="448"/>
    </location>
</feature>
<evidence type="ECO:0000256" key="1">
    <source>
        <dbReference type="SAM" id="MobiDB-lite"/>
    </source>
</evidence>
<gene>
    <name evidence="2" type="ORF">Q4I29_000999</name>
</gene>
<feature type="region of interest" description="Disordered" evidence="1">
    <location>
        <begin position="1476"/>
        <end position="1502"/>
    </location>
</feature>
<feature type="region of interest" description="Disordered" evidence="1">
    <location>
        <begin position="1128"/>
        <end position="1188"/>
    </location>
</feature>
<dbReference type="Proteomes" id="UP001443563">
    <property type="component" value="Unassembled WGS sequence"/>
</dbReference>
<evidence type="ECO:0008006" key="4">
    <source>
        <dbReference type="Google" id="ProtNLM"/>
    </source>
</evidence>